<accession>A0A1V3WNW7</accession>
<dbReference type="EMBL" id="MVBM01000007">
    <property type="protein sequence ID" value="OOK68674.1"/>
    <property type="molecule type" value="Genomic_DNA"/>
</dbReference>
<sequence length="83" mass="8711">MSPIRAGSIIAAAFRGLTVAGDPSAEDVESWLSLPENGGVPGPPVVHQAMTNRLGCLVVEQIGSDDDVPPLKLPQFSYVIAKR</sequence>
<reference evidence="1 2" key="1">
    <citation type="submission" date="2017-02" db="EMBL/GenBank/DDBJ databases">
        <title>Complete genome sequences of Mycobacterium kansasii strains isolated from rhesus macaques.</title>
        <authorList>
            <person name="Panda A."/>
            <person name="Nagaraj S."/>
            <person name="Zhao X."/>
            <person name="Tettelin H."/>
            <person name="Detolla L.J."/>
        </authorList>
    </citation>
    <scope>NUCLEOTIDE SEQUENCE [LARGE SCALE GENOMIC DNA]</scope>
    <source>
        <strain evidence="1 2">11-3813</strain>
    </source>
</reference>
<dbReference type="AlphaFoldDB" id="A0A1V3WNW7"/>
<protein>
    <submittedName>
        <fullName evidence="1">Uncharacterized protein</fullName>
    </submittedName>
</protein>
<dbReference type="RefSeq" id="WP_244892757.1">
    <property type="nucleotide sequence ID" value="NZ_PQOL01000170.1"/>
</dbReference>
<comment type="caution">
    <text evidence="1">The sequence shown here is derived from an EMBL/GenBank/DDBJ whole genome shotgun (WGS) entry which is preliminary data.</text>
</comment>
<proteinExistence type="predicted"/>
<dbReference type="Proteomes" id="UP000189229">
    <property type="component" value="Unassembled WGS sequence"/>
</dbReference>
<organism evidence="1 2">
    <name type="scientific">Mycobacterium kansasii</name>
    <dbReference type="NCBI Taxonomy" id="1768"/>
    <lineage>
        <taxon>Bacteria</taxon>
        <taxon>Bacillati</taxon>
        <taxon>Actinomycetota</taxon>
        <taxon>Actinomycetes</taxon>
        <taxon>Mycobacteriales</taxon>
        <taxon>Mycobacteriaceae</taxon>
        <taxon>Mycobacterium</taxon>
    </lineage>
</organism>
<name>A0A1V3WNW7_MYCKA</name>
<evidence type="ECO:0000313" key="1">
    <source>
        <dbReference type="EMBL" id="OOK68674.1"/>
    </source>
</evidence>
<gene>
    <name evidence="1" type="ORF">BZL30_7034</name>
</gene>
<evidence type="ECO:0000313" key="2">
    <source>
        <dbReference type="Proteomes" id="UP000189229"/>
    </source>
</evidence>